<name>A0A8J3N863_9ACTN</name>
<dbReference type="AlphaFoldDB" id="A0A8J3N863"/>
<organism evidence="1 2">
    <name type="scientific">Actinocatenispora rupis</name>
    <dbReference type="NCBI Taxonomy" id="519421"/>
    <lineage>
        <taxon>Bacteria</taxon>
        <taxon>Bacillati</taxon>
        <taxon>Actinomycetota</taxon>
        <taxon>Actinomycetes</taxon>
        <taxon>Micromonosporales</taxon>
        <taxon>Micromonosporaceae</taxon>
        <taxon>Actinocatenispora</taxon>
    </lineage>
</organism>
<protein>
    <recommendedName>
        <fullName evidence="3">AIM24 family protein</fullName>
    </recommendedName>
</protein>
<dbReference type="InterPro" id="IPR036983">
    <property type="entry name" value="AIM24_sf"/>
</dbReference>
<dbReference type="SUPFAM" id="SSF51219">
    <property type="entry name" value="TRAP-like"/>
    <property type="match status" value="1"/>
</dbReference>
<dbReference type="Gene3D" id="3.60.160.10">
    <property type="entry name" value="Mitochondrial biogenesis AIM24"/>
    <property type="match status" value="1"/>
</dbReference>
<dbReference type="EMBL" id="BOMB01000003">
    <property type="protein sequence ID" value="GID09771.1"/>
    <property type="molecule type" value="Genomic_DNA"/>
</dbReference>
<evidence type="ECO:0000313" key="2">
    <source>
        <dbReference type="Proteomes" id="UP000612808"/>
    </source>
</evidence>
<accession>A0A8J3N863</accession>
<dbReference type="InterPro" id="IPR002838">
    <property type="entry name" value="AIM24"/>
</dbReference>
<sequence>MTTHVYTCRYCRHASDPTARSCVRCGAPVDVRAAVTTSGWQRQEPIPDMARIQFGQSYVQIEGTQVPVADFALANGDRIYFSHHSLLWTDPSTRLSNMGLSGGWKRIMGGLPLFMIEAHGPGHAALSDNHAGDLVCLPLDHGQQMWVREHRFLAATGNITYDWTSTGVWYTTRSGDETETHYPLGQFGDVFTAREAPGLLMLHAPGNTFVRDLAPNETLLIQPSALLYRDLTVGTHLHLEYPRSAVSFWLSSYSYRNVWLRLVGPGRVAVTSVTEHPEESNRIVRSSYATTWRW</sequence>
<dbReference type="RefSeq" id="WP_203654759.1">
    <property type="nucleotide sequence ID" value="NZ_BAAAZM010000002.1"/>
</dbReference>
<keyword evidence="2" id="KW-1185">Reference proteome</keyword>
<evidence type="ECO:0008006" key="3">
    <source>
        <dbReference type="Google" id="ProtNLM"/>
    </source>
</evidence>
<proteinExistence type="predicted"/>
<reference evidence="1" key="1">
    <citation type="submission" date="2021-01" db="EMBL/GenBank/DDBJ databases">
        <title>Whole genome shotgun sequence of Actinocatenispora rupis NBRC 107355.</title>
        <authorList>
            <person name="Komaki H."/>
            <person name="Tamura T."/>
        </authorList>
    </citation>
    <scope>NUCLEOTIDE SEQUENCE</scope>
    <source>
        <strain evidence="1">NBRC 107355</strain>
    </source>
</reference>
<dbReference type="Proteomes" id="UP000612808">
    <property type="component" value="Unassembled WGS sequence"/>
</dbReference>
<evidence type="ECO:0000313" key="1">
    <source>
        <dbReference type="EMBL" id="GID09771.1"/>
    </source>
</evidence>
<comment type="caution">
    <text evidence="1">The sequence shown here is derived from an EMBL/GenBank/DDBJ whole genome shotgun (WGS) entry which is preliminary data.</text>
</comment>
<dbReference type="InterPro" id="IPR016031">
    <property type="entry name" value="Trp_RNA-bd_attenuator-like_dom"/>
</dbReference>
<dbReference type="Pfam" id="PF01987">
    <property type="entry name" value="AIM24"/>
    <property type="match status" value="1"/>
</dbReference>
<gene>
    <name evidence="1" type="ORF">Aru02nite_06600</name>
</gene>